<accession>A0AAJ5W3U4</accession>
<dbReference type="Proteomes" id="UP001213972">
    <property type="component" value="Chromosome"/>
</dbReference>
<evidence type="ECO:0000313" key="2">
    <source>
        <dbReference type="Proteomes" id="UP001213972"/>
    </source>
</evidence>
<proteinExistence type="predicted"/>
<dbReference type="EMBL" id="CP119321">
    <property type="protein sequence ID" value="WEK14459.1"/>
    <property type="molecule type" value="Genomic_DNA"/>
</dbReference>
<evidence type="ECO:0000313" key="1">
    <source>
        <dbReference type="EMBL" id="WEK14459.1"/>
    </source>
</evidence>
<reference evidence="1" key="1">
    <citation type="submission" date="2023-03" db="EMBL/GenBank/DDBJ databases">
        <title>Andean soil-derived lignocellulolytic bacterial consortium as a source of novel taxa and putative plastic-active enzymes.</title>
        <authorList>
            <person name="Diaz-Garcia L."/>
            <person name="Chuvochina M."/>
            <person name="Feuerriegel G."/>
            <person name="Bunk B."/>
            <person name="Sproer C."/>
            <person name="Streit W.R."/>
            <person name="Rodriguez L.M."/>
            <person name="Overmann J."/>
            <person name="Jimenez D.J."/>
        </authorList>
    </citation>
    <scope>NUCLEOTIDE SEQUENCE</scope>
    <source>
        <strain evidence="1">MAG 4610</strain>
    </source>
</reference>
<protein>
    <recommendedName>
        <fullName evidence="3">Pentapeptide repeat-containing protein</fullName>
    </recommendedName>
</protein>
<dbReference type="Gene3D" id="2.160.20.80">
    <property type="entry name" value="E3 ubiquitin-protein ligase SopA"/>
    <property type="match status" value="1"/>
</dbReference>
<dbReference type="AlphaFoldDB" id="A0AAJ5W3U4"/>
<evidence type="ECO:0008006" key="3">
    <source>
        <dbReference type="Google" id="ProtNLM"/>
    </source>
</evidence>
<dbReference type="SUPFAM" id="SSF141571">
    <property type="entry name" value="Pentapeptide repeat-like"/>
    <property type="match status" value="1"/>
</dbReference>
<gene>
    <name evidence="1" type="ORF">P0Y48_04440</name>
</gene>
<organism evidence="1 2">
    <name type="scientific">Candidatus Microbacterium phytovorans</name>
    <dbReference type="NCBI Taxonomy" id="3121374"/>
    <lineage>
        <taxon>Bacteria</taxon>
        <taxon>Bacillati</taxon>
        <taxon>Actinomycetota</taxon>
        <taxon>Actinomycetes</taxon>
        <taxon>Micrococcales</taxon>
        <taxon>Microbacteriaceae</taxon>
        <taxon>Microbacterium</taxon>
    </lineage>
</organism>
<sequence>MARRDDPAPPRDSTPDLPPMLEQVTQLVRRGELHASRIEGLSGEADASHAALVETLWEAPTLDRLDLTGARLVDSRIADARVTVVVGRDARWRNVEIDGGRLGTVDLQRAELDGVTFRGIRIDYLGLPSAHLAHVRFVGCRFGTIDLPEARADRVAFEDCRADEMDTRGLRAVDLDLRGLEVLSFTDPSALRGATLTARQCETHGAAFADALGVKIRD</sequence>
<name>A0AAJ5W3U4_9MICO</name>